<proteinExistence type="predicted"/>
<feature type="transmembrane region" description="Helical" evidence="2">
    <location>
        <begin position="148"/>
        <end position="165"/>
    </location>
</feature>
<keyword evidence="2" id="KW-1133">Transmembrane helix</keyword>
<dbReference type="PANTHER" id="PTHR42852">
    <property type="entry name" value="THIOL:DISULFIDE INTERCHANGE PROTEIN DSBE"/>
    <property type="match status" value="1"/>
</dbReference>
<gene>
    <name evidence="4" type="ORF">C4A77_23435</name>
</gene>
<dbReference type="PANTHER" id="PTHR42852:SF1">
    <property type="entry name" value="THIOREDOXIN-LIKE PROTEIN YNEN"/>
    <property type="match status" value="1"/>
</dbReference>
<dbReference type="CDD" id="cd02966">
    <property type="entry name" value="TlpA_like_family"/>
    <property type="match status" value="1"/>
</dbReference>
<reference evidence="4 5" key="1">
    <citation type="submission" date="2018-02" db="EMBL/GenBank/DDBJ databases">
        <title>Comparative analysis of genomes of three Brevibacillus laterosporus strains producers of potent antimicrobials isolated from silage.</title>
        <authorList>
            <person name="Kojic M."/>
            <person name="Miljkovic M."/>
            <person name="Studholme D."/>
            <person name="Filipic B."/>
        </authorList>
    </citation>
    <scope>NUCLEOTIDE SEQUENCE [LARGE SCALE GENOMIC DNA]</scope>
    <source>
        <strain evidence="4 5">BGSP11</strain>
    </source>
</reference>
<feature type="transmembrane region" description="Helical" evidence="2">
    <location>
        <begin position="12"/>
        <end position="36"/>
    </location>
</feature>
<organism evidence="4 5">
    <name type="scientific">Brevibacillus laterosporus</name>
    <name type="common">Bacillus laterosporus</name>
    <dbReference type="NCBI Taxonomy" id="1465"/>
    <lineage>
        <taxon>Bacteria</taxon>
        <taxon>Bacillati</taxon>
        <taxon>Bacillota</taxon>
        <taxon>Bacilli</taxon>
        <taxon>Bacillales</taxon>
        <taxon>Paenibacillaceae</taxon>
        <taxon>Brevibacillus</taxon>
    </lineage>
</organism>
<feature type="transmembrane region" description="Helical" evidence="2">
    <location>
        <begin position="174"/>
        <end position="193"/>
    </location>
</feature>
<dbReference type="EMBL" id="PRKQ01000042">
    <property type="protein sequence ID" value="PPA91330.1"/>
    <property type="molecule type" value="Genomic_DNA"/>
</dbReference>
<dbReference type="InterPro" id="IPR000866">
    <property type="entry name" value="AhpC/TSA"/>
</dbReference>
<feature type="domain" description="Thioredoxin" evidence="3">
    <location>
        <begin position="222"/>
        <end position="363"/>
    </location>
</feature>
<dbReference type="SUPFAM" id="SSF52833">
    <property type="entry name" value="Thioredoxin-like"/>
    <property type="match status" value="1"/>
</dbReference>
<feature type="transmembrane region" description="Helical" evidence="2">
    <location>
        <begin position="86"/>
        <end position="109"/>
    </location>
</feature>
<dbReference type="PROSITE" id="PS51352">
    <property type="entry name" value="THIOREDOXIN_2"/>
    <property type="match status" value="1"/>
</dbReference>
<evidence type="ECO:0000313" key="4">
    <source>
        <dbReference type="EMBL" id="PPA91330.1"/>
    </source>
</evidence>
<dbReference type="GO" id="GO:0016209">
    <property type="term" value="F:antioxidant activity"/>
    <property type="evidence" value="ECO:0007669"/>
    <property type="project" value="InterPro"/>
</dbReference>
<evidence type="ECO:0000259" key="3">
    <source>
        <dbReference type="PROSITE" id="PS51352"/>
    </source>
</evidence>
<keyword evidence="2" id="KW-0472">Membrane</keyword>
<protein>
    <recommendedName>
        <fullName evidence="3">Thioredoxin domain-containing protein</fullName>
    </recommendedName>
</protein>
<sequence>MKERSHGMADVFQLGSFFIKSSWIVIVVSAVVGYLVMKLRIKQANLGASELMDNTIGSLILLGIVIWKGSYLFLHPQKVIDNPMTLLYYSGGVTGIWIAVASCMALLYIWSKRQKISMWEYVDSIAVGFVLFWVFYLSLSLLWDKQDWKADLLMIGTGCLFLILVKKRRVTPQVLSVALLVSLICKTIIDTFYGTSEFLVHKDLPSYLQGSLSKEQEAPIGIKKGEQAPDFELNTLEGQKVKLSTYRGQKVILNFWATWCPPCQIEMPDLQEFHQDYRQKGVVILGVNLTATEKNMESVAGFVQQEGVTFPILLDVTREVAKRYQAISIPTSYFIDEQGIIRQKVIGPVNYEQIQGIVGGNKKREIAGTRMR</sequence>
<keyword evidence="2" id="KW-0812">Transmembrane</keyword>
<dbReference type="InterPro" id="IPR017937">
    <property type="entry name" value="Thioredoxin_CS"/>
</dbReference>
<evidence type="ECO:0000313" key="5">
    <source>
        <dbReference type="Proteomes" id="UP000239759"/>
    </source>
</evidence>
<dbReference type="InterPro" id="IPR036249">
    <property type="entry name" value="Thioredoxin-like_sf"/>
</dbReference>
<dbReference type="AlphaFoldDB" id="A0AAP8U343"/>
<dbReference type="Gene3D" id="3.40.30.10">
    <property type="entry name" value="Glutaredoxin"/>
    <property type="match status" value="1"/>
</dbReference>
<dbReference type="InterPro" id="IPR013766">
    <property type="entry name" value="Thioredoxin_domain"/>
</dbReference>
<evidence type="ECO:0000256" key="1">
    <source>
        <dbReference type="ARBA" id="ARBA00023157"/>
    </source>
</evidence>
<dbReference type="GO" id="GO:0016491">
    <property type="term" value="F:oxidoreductase activity"/>
    <property type="evidence" value="ECO:0007669"/>
    <property type="project" value="InterPro"/>
</dbReference>
<dbReference type="PROSITE" id="PS00194">
    <property type="entry name" value="THIOREDOXIN_1"/>
    <property type="match status" value="1"/>
</dbReference>
<feature type="transmembrane region" description="Helical" evidence="2">
    <location>
        <begin position="56"/>
        <end position="74"/>
    </location>
</feature>
<evidence type="ECO:0000256" key="2">
    <source>
        <dbReference type="SAM" id="Phobius"/>
    </source>
</evidence>
<dbReference type="InterPro" id="IPR050553">
    <property type="entry name" value="Thioredoxin_ResA/DsbE_sf"/>
</dbReference>
<keyword evidence="1" id="KW-1015">Disulfide bond</keyword>
<name>A0AAP8U343_BRELA</name>
<dbReference type="Proteomes" id="UP000239759">
    <property type="component" value="Unassembled WGS sequence"/>
</dbReference>
<accession>A0AAP8U343</accession>
<dbReference type="Pfam" id="PF00578">
    <property type="entry name" value="AhpC-TSA"/>
    <property type="match status" value="1"/>
</dbReference>
<comment type="caution">
    <text evidence="4">The sequence shown here is derived from an EMBL/GenBank/DDBJ whole genome shotgun (WGS) entry which is preliminary data.</text>
</comment>
<feature type="transmembrane region" description="Helical" evidence="2">
    <location>
        <begin position="121"/>
        <end position="142"/>
    </location>
</feature>